<evidence type="ECO:0000259" key="3">
    <source>
        <dbReference type="Pfam" id="PF00487"/>
    </source>
</evidence>
<keyword evidence="5" id="KW-1185">Reference proteome</keyword>
<evidence type="ECO:0000313" key="4">
    <source>
        <dbReference type="EMBL" id="CTQ70581.1"/>
    </source>
</evidence>
<keyword evidence="2" id="KW-0472">Membrane</keyword>
<proteinExistence type="predicted"/>
<name>A0A0M7A7I2_9HYPH</name>
<dbReference type="GO" id="GO:0016717">
    <property type="term" value="F:oxidoreductase activity, acting on paired donors, with oxidation of a pair of donors resulting in the reduction of molecular oxygen to two molecules of water"/>
    <property type="evidence" value="ECO:0007669"/>
    <property type="project" value="TreeGrafter"/>
</dbReference>
<dbReference type="InterPro" id="IPR005804">
    <property type="entry name" value="FA_desaturase_dom"/>
</dbReference>
<evidence type="ECO:0000256" key="2">
    <source>
        <dbReference type="SAM" id="Phobius"/>
    </source>
</evidence>
<sequence length="381" mass="43910">MSYQPLSEVRETLKPQWYRSKMPPARFRELSRRDDAKGWFQAGGHFALFCLTGLAVYLTWALNLWFLFAIALFAHGTVASFFKGTAVHELGHGTVFKTKWLNDFFLYLFSLISWWNPFDYAASHTYHHRYTLHPEGDREVLLPVHPNVGRTFLLQMFTVNLMTQPGRTFGKGGFVSAVWLTVLDALGKTGPVEVPANEWLEALHEDQPDQHRNSIRWSRIQLAFHGTVLIVAMVTGLWVLPLIITVPSFIANWLSYFVGLTQHCGLMEGTNDFRKSTRSIRLPKFVEFLYWHMNWHAEHHMYAGIPCYNLPMLAEEIRDDMPEPRTLTGAWREMLDTWERQKIDPDYVFDTPLPATAKTERQQPPEVEEGSIGDLAPKGLS</sequence>
<feature type="transmembrane region" description="Helical" evidence="2">
    <location>
        <begin position="222"/>
        <end position="244"/>
    </location>
</feature>
<feature type="transmembrane region" description="Helical" evidence="2">
    <location>
        <begin position="64"/>
        <end position="82"/>
    </location>
</feature>
<feature type="domain" description="Fatty acid desaturase" evidence="3">
    <location>
        <begin position="65"/>
        <end position="324"/>
    </location>
</feature>
<feature type="transmembrane region" description="Helical" evidence="2">
    <location>
        <begin position="38"/>
        <end position="58"/>
    </location>
</feature>
<organism evidence="4 5">
    <name type="scientific">Roseibium album</name>
    <dbReference type="NCBI Taxonomy" id="311410"/>
    <lineage>
        <taxon>Bacteria</taxon>
        <taxon>Pseudomonadati</taxon>
        <taxon>Pseudomonadota</taxon>
        <taxon>Alphaproteobacteria</taxon>
        <taxon>Hyphomicrobiales</taxon>
        <taxon>Stappiaceae</taxon>
        <taxon>Roseibium</taxon>
    </lineage>
</organism>
<gene>
    <name evidence="4" type="ORF">LA5096_02581</name>
</gene>
<keyword evidence="2" id="KW-0812">Transmembrane</keyword>
<dbReference type="GeneID" id="97669957"/>
<dbReference type="STRING" id="311410.LA5095_01326"/>
<evidence type="ECO:0000313" key="5">
    <source>
        <dbReference type="Proteomes" id="UP000049983"/>
    </source>
</evidence>
<dbReference type="RefSeq" id="WP_055113253.1">
    <property type="nucleotide sequence ID" value="NZ_CXWA01000001.1"/>
</dbReference>
<dbReference type="OrthoDB" id="9769653at2"/>
<reference evidence="5" key="1">
    <citation type="submission" date="2015-07" db="EMBL/GenBank/DDBJ databases">
        <authorList>
            <person name="Rodrigo-Torres Lidia"/>
            <person name="Arahal R.David."/>
        </authorList>
    </citation>
    <scope>NUCLEOTIDE SEQUENCE [LARGE SCALE GENOMIC DNA]</scope>
    <source>
        <strain evidence="5">CECT 5096</strain>
    </source>
</reference>
<dbReference type="EMBL" id="CXWC01000010">
    <property type="protein sequence ID" value="CTQ70581.1"/>
    <property type="molecule type" value="Genomic_DNA"/>
</dbReference>
<dbReference type="Proteomes" id="UP000049983">
    <property type="component" value="Unassembled WGS sequence"/>
</dbReference>
<dbReference type="InterPro" id="IPR012171">
    <property type="entry name" value="Fatty_acid_desaturase"/>
</dbReference>
<evidence type="ECO:0000256" key="1">
    <source>
        <dbReference type="SAM" id="MobiDB-lite"/>
    </source>
</evidence>
<dbReference type="GO" id="GO:0008610">
    <property type="term" value="P:lipid biosynthetic process"/>
    <property type="evidence" value="ECO:0007669"/>
    <property type="project" value="UniProtKB-ARBA"/>
</dbReference>
<dbReference type="Pfam" id="PF00487">
    <property type="entry name" value="FA_desaturase"/>
    <property type="match status" value="1"/>
</dbReference>
<protein>
    <submittedName>
        <fullName evidence="4">Fatty acid desaturase</fullName>
    </submittedName>
</protein>
<dbReference type="AlphaFoldDB" id="A0A0M7A7I2"/>
<accession>A0A0M7A7I2</accession>
<keyword evidence="2" id="KW-1133">Transmembrane helix</keyword>
<dbReference type="PANTHER" id="PTHR19353">
    <property type="entry name" value="FATTY ACID DESATURASE 2"/>
    <property type="match status" value="1"/>
</dbReference>
<dbReference type="PANTHER" id="PTHR19353:SF19">
    <property type="entry name" value="DELTA(5) FATTY ACID DESATURASE C-RELATED"/>
    <property type="match status" value="1"/>
</dbReference>
<dbReference type="GO" id="GO:0016020">
    <property type="term" value="C:membrane"/>
    <property type="evidence" value="ECO:0007669"/>
    <property type="project" value="TreeGrafter"/>
</dbReference>
<feature type="region of interest" description="Disordered" evidence="1">
    <location>
        <begin position="352"/>
        <end position="381"/>
    </location>
</feature>